<dbReference type="OrthoDB" id="429143at2759"/>
<feature type="domain" description="FAD dependent oxidoreductase" evidence="1">
    <location>
        <begin position="48"/>
        <end position="434"/>
    </location>
</feature>
<dbReference type="PANTHER" id="PTHR13847:SF284">
    <property type="entry name" value="FAD DEPENDENT OXIDOREDUCTASE DOMAIN-CONTAINING PROTEIN"/>
    <property type="match status" value="1"/>
</dbReference>
<gene>
    <name evidence="2" type="ORF">H103_01238</name>
</gene>
<organism evidence="2">
    <name type="scientific">Trichophyton rubrum CBS 288.86</name>
    <dbReference type="NCBI Taxonomy" id="1215330"/>
    <lineage>
        <taxon>Eukaryota</taxon>
        <taxon>Fungi</taxon>
        <taxon>Dikarya</taxon>
        <taxon>Ascomycota</taxon>
        <taxon>Pezizomycotina</taxon>
        <taxon>Eurotiomycetes</taxon>
        <taxon>Eurotiomycetidae</taxon>
        <taxon>Onygenales</taxon>
        <taxon>Arthrodermataceae</taxon>
        <taxon>Trichophyton</taxon>
    </lineage>
</organism>
<dbReference type="InterPro" id="IPR036188">
    <property type="entry name" value="FAD/NAD-bd_sf"/>
</dbReference>
<dbReference type="PANTHER" id="PTHR13847">
    <property type="entry name" value="SARCOSINE DEHYDROGENASE-RELATED"/>
    <property type="match status" value="1"/>
</dbReference>
<dbReference type="GO" id="GO:0005737">
    <property type="term" value="C:cytoplasm"/>
    <property type="evidence" value="ECO:0007669"/>
    <property type="project" value="TreeGrafter"/>
</dbReference>
<dbReference type="EMBL" id="KK207721">
    <property type="protein sequence ID" value="EZF56385.1"/>
    <property type="molecule type" value="Genomic_DNA"/>
</dbReference>
<dbReference type="Gene3D" id="3.30.9.10">
    <property type="entry name" value="D-Amino Acid Oxidase, subunit A, domain 2"/>
    <property type="match status" value="1"/>
</dbReference>
<evidence type="ECO:0000313" key="2">
    <source>
        <dbReference type="EMBL" id="EZF56385.1"/>
    </source>
</evidence>
<dbReference type="InterPro" id="IPR006076">
    <property type="entry name" value="FAD-dep_OxRdtase"/>
</dbReference>
<dbReference type="HOGENOM" id="CLU_022730_0_0_1"/>
<dbReference type="SUPFAM" id="SSF51905">
    <property type="entry name" value="FAD/NAD(P)-binding domain"/>
    <property type="match status" value="1"/>
</dbReference>
<sequence>MTLRAAMEERALIPVTLPREKPTTSYWQDPPAGIADLRSTTELPQDADIAIIGSGISGACIAYNILTRSPHTKVVILEARQACSGASGRNGGHTKAASYTTFATHAAAVGIDEAVKIARLEYDTIKQVHAFAREHSIPCDSRELETVDIVYDQKAWDESMQTIDAMRKAMGDDDPASKYTLWSGKDAEEKYLCKGAVGAITYEAGSINAYKFVIGVLKLSLAKGANLQTGTPVTRITSSPGGSNNKPHWSILTPRGQILASKVVMATNGYTAALYPPLQGRIVPLKGQVTAQRPGVSMPKDGLAHTYSFVYASGFDYMIPYSQEPRSPGDIVIGGGFTKGRGRGLYEYGATDDTTLAPEISGYLASCTEMFFGDNWGQDSAEGRVRQEWAGIMGYSIDGLPWVGDIPEEPGLYISASFQGHGMVMCFLCAKALTSILFNDDRAPLSTWFPRAFEVTTARLNQQVRIK</sequence>
<proteinExistence type="predicted"/>
<dbReference type="Proteomes" id="UP000023758">
    <property type="component" value="Unassembled WGS sequence"/>
</dbReference>
<reference evidence="2" key="1">
    <citation type="submission" date="2014-02" db="EMBL/GenBank/DDBJ databases">
        <title>The Genome Sequence of Trichophyton rubrum (morphotype fischeri) CBS 288.86.</title>
        <authorList>
            <consortium name="The Broad Institute Genomics Platform"/>
            <person name="Cuomo C.A."/>
            <person name="White T.C."/>
            <person name="Graser Y."/>
            <person name="Martinez-Rossi N."/>
            <person name="Heitman J."/>
            <person name="Young S.K."/>
            <person name="Zeng Q."/>
            <person name="Gargeya S."/>
            <person name="Abouelleil A."/>
            <person name="Alvarado L."/>
            <person name="Chapman S.B."/>
            <person name="Gainer-Dewar J."/>
            <person name="Goldberg J."/>
            <person name="Griggs A."/>
            <person name="Gujja S."/>
            <person name="Hansen M."/>
            <person name="Howarth C."/>
            <person name="Imamovic A."/>
            <person name="Larimer J."/>
            <person name="Martinez D."/>
            <person name="Murphy C."/>
            <person name="Pearson M.D."/>
            <person name="Persinoti G."/>
            <person name="Poon T."/>
            <person name="Priest M."/>
            <person name="Roberts A.D."/>
            <person name="Saif S."/>
            <person name="Shea T.D."/>
            <person name="Sykes S.N."/>
            <person name="Wortman J."/>
            <person name="Nusbaum C."/>
            <person name="Birren B."/>
        </authorList>
    </citation>
    <scope>NUCLEOTIDE SEQUENCE [LARGE SCALE GENOMIC DNA]</scope>
    <source>
        <strain evidence="2">CBS 288.86</strain>
    </source>
</reference>
<evidence type="ECO:0000259" key="1">
    <source>
        <dbReference type="Pfam" id="PF01266"/>
    </source>
</evidence>
<dbReference type="Gene3D" id="3.50.50.60">
    <property type="entry name" value="FAD/NAD(P)-binding domain"/>
    <property type="match status" value="1"/>
</dbReference>
<dbReference type="AlphaFoldDB" id="A0A022WDA5"/>
<name>A0A022WDA5_TRIRU</name>
<dbReference type="Pfam" id="PF01266">
    <property type="entry name" value="DAO"/>
    <property type="match status" value="1"/>
</dbReference>
<protein>
    <recommendedName>
        <fullName evidence="1">FAD dependent oxidoreductase domain-containing protein</fullName>
    </recommendedName>
</protein>
<accession>A0A022WDA5</accession>